<dbReference type="InterPro" id="IPR011047">
    <property type="entry name" value="Quinoprotein_ADH-like_sf"/>
</dbReference>
<comment type="caution">
    <text evidence="1">The sequence shown here is derived from an EMBL/GenBank/DDBJ whole genome shotgun (WGS) entry which is preliminary data.</text>
</comment>
<name>A0ABV9W4U1_9ACTN</name>
<proteinExistence type="predicted"/>
<gene>
    <name evidence="1" type="ORF">ACFPIJ_31710</name>
</gene>
<dbReference type="EMBL" id="JBHSIU010000041">
    <property type="protein sequence ID" value="MFC5002388.1"/>
    <property type="molecule type" value="Genomic_DNA"/>
</dbReference>
<evidence type="ECO:0000313" key="1">
    <source>
        <dbReference type="EMBL" id="MFC5002388.1"/>
    </source>
</evidence>
<dbReference type="Proteomes" id="UP001595912">
    <property type="component" value="Unassembled WGS sequence"/>
</dbReference>
<keyword evidence="2" id="KW-1185">Reference proteome</keyword>
<reference evidence="2" key="1">
    <citation type="journal article" date="2019" name="Int. J. Syst. Evol. Microbiol.">
        <title>The Global Catalogue of Microorganisms (GCM) 10K type strain sequencing project: providing services to taxonomists for standard genome sequencing and annotation.</title>
        <authorList>
            <consortium name="The Broad Institute Genomics Platform"/>
            <consortium name="The Broad Institute Genome Sequencing Center for Infectious Disease"/>
            <person name="Wu L."/>
            <person name="Ma J."/>
        </authorList>
    </citation>
    <scope>NUCLEOTIDE SEQUENCE [LARGE SCALE GENOMIC DNA]</scope>
    <source>
        <strain evidence="2">CGMCC 4.7152</strain>
    </source>
</reference>
<organism evidence="1 2">
    <name type="scientific">Dactylosporangium cerinum</name>
    <dbReference type="NCBI Taxonomy" id="1434730"/>
    <lineage>
        <taxon>Bacteria</taxon>
        <taxon>Bacillati</taxon>
        <taxon>Actinomycetota</taxon>
        <taxon>Actinomycetes</taxon>
        <taxon>Micromonosporales</taxon>
        <taxon>Micromonosporaceae</taxon>
        <taxon>Dactylosporangium</taxon>
    </lineage>
</organism>
<dbReference type="RefSeq" id="WP_380120404.1">
    <property type="nucleotide sequence ID" value="NZ_JBHSIU010000041.1"/>
</dbReference>
<accession>A0ABV9W4U1</accession>
<sequence length="604" mass="65643">MKTLTAARAARLASTAAAGPDRGVLARRAWRLLLAAGDAGDREAIDAVWHQWLREPRQDAFDALRRWRPGFVREVCSLAVSPTVGPASRARMAAICVEQGIAPDDAAERVVFHLLTGQFEKVHDSDPALLAEGYQTADPALRAMLRDALAADGDFDLPRILGADDLTDDEAGFLAGHFAATRDWDRLWRLTTELPVRAAVTAVRRFDDWRPDDPAGRALFARLARSDPDLIEAAERELRATSVRIPVESHLTAAAFAPDGRSIVLAAGDGRWHADPVRRYALPDGGQLAQWPVTVHEGALLDLGDVVLLEERIHGYRLDELTAGARRTLFFAAAHRGTGNGPPVQADDGFVTTIDGHELLVGAGRPLTVQRIPALRLPPPRWSHCRPVAADPRSGRLAVAGQRSIAVLAPNRQAVAWTDDTRPIDEAVFLDPEQLVTSDGVHLTRWEISGRRLVSAATRPHAGLTHVTALRDRGQVLAVGPHGFAQRTRLRLFDAGSLDPAGELPALFDRPAWCVWASQDGGRIVCSDRDGIAHVHDVVSESVLDALTRPAVRLAPVDAERLATARRRATDGTGPEGWRREYGPAVHEALDVLTAILRHRSLVA</sequence>
<evidence type="ECO:0000313" key="2">
    <source>
        <dbReference type="Proteomes" id="UP001595912"/>
    </source>
</evidence>
<dbReference type="SUPFAM" id="SSF50998">
    <property type="entry name" value="Quinoprotein alcohol dehydrogenase-like"/>
    <property type="match status" value="1"/>
</dbReference>
<protein>
    <submittedName>
        <fullName evidence="1">Uncharacterized protein</fullName>
    </submittedName>
</protein>